<reference evidence="1" key="1">
    <citation type="submission" date="2019-03" db="EMBL/GenBank/DDBJ databases">
        <title>Draft Sequence and Annotation of the Mycoplasma phocicerebrale Strain 1049T Genome.</title>
        <authorList>
            <person name="Frasca S.Jr."/>
            <person name="Kutish G.F."/>
            <person name="Castellanos Gell J."/>
            <person name="Michaels D.L."/>
            <person name="Brown D.R."/>
        </authorList>
    </citation>
    <scope>NUCLEOTIDE SEQUENCE</scope>
    <source>
        <strain evidence="1">1049</strain>
    </source>
</reference>
<sequence>MIKIKNLQSLNIIDYEGIFIIETENIDNLLLSFYQYEINNKEEVFCINKSNISIKNTVLISPLTKLSDLYNLSTKNILTKWIVNNDKLDINNIFITNKILEELEKLNNIINSSFLDINLDKMKMLKNLITIDEDAFIDIKSFEKWLINFDSSTKPLIILKNTNLMCSTLIKYINKFNFLIITNNIFSIIDQPNQIECCSIEKNNKLITFESFNTIKMWLEEEYKLNNFSDDDYFNILKEDKFKQLMLKKQLF</sequence>
<dbReference type="EMBL" id="CP033058">
    <property type="protein sequence ID" value="AZZ65644.1"/>
    <property type="molecule type" value="Genomic_DNA"/>
</dbReference>
<dbReference type="Proteomes" id="UP000256585">
    <property type="component" value="Chromosome"/>
</dbReference>
<keyword evidence="2" id="KW-1185">Reference proteome</keyword>
<name>A0A3T0TUD7_9BACT</name>
<accession>A0A3T0TUD7</accession>
<evidence type="ECO:0000313" key="2">
    <source>
        <dbReference type="Proteomes" id="UP000256585"/>
    </source>
</evidence>
<proteinExistence type="predicted"/>
<dbReference type="AlphaFoldDB" id="A0A3T0TUD7"/>
<dbReference type="OrthoDB" id="398848at2"/>
<dbReference type="KEGG" id="mphc:DMC14_002515"/>
<protein>
    <submittedName>
        <fullName evidence="1">Uncharacterized protein</fullName>
    </submittedName>
</protein>
<organism evidence="1 2">
    <name type="scientific">Metamycoplasma phocicerebrale</name>
    <dbReference type="NCBI Taxonomy" id="142649"/>
    <lineage>
        <taxon>Bacteria</taxon>
        <taxon>Bacillati</taxon>
        <taxon>Mycoplasmatota</taxon>
        <taxon>Mycoplasmoidales</taxon>
        <taxon>Metamycoplasmataceae</taxon>
        <taxon>Metamycoplasma</taxon>
    </lineage>
</organism>
<gene>
    <name evidence="1" type="ORF">DMC14_002515</name>
</gene>
<evidence type="ECO:0000313" key="1">
    <source>
        <dbReference type="EMBL" id="AZZ65644.1"/>
    </source>
</evidence>
<dbReference type="RefSeq" id="WP_116171533.1">
    <property type="nucleotide sequence ID" value="NZ_CP033058.2"/>
</dbReference>